<evidence type="ECO:0000313" key="3">
    <source>
        <dbReference type="Proteomes" id="UP000618094"/>
    </source>
</evidence>
<dbReference type="AlphaFoldDB" id="A0A8H9F6K9"/>
<evidence type="ECO:0000256" key="1">
    <source>
        <dbReference type="SAM" id="Phobius"/>
    </source>
</evidence>
<dbReference type="Proteomes" id="UP000618094">
    <property type="component" value="Unassembled WGS sequence"/>
</dbReference>
<accession>A0A8H9F6K9</accession>
<name>A0A8H9F6K9_LACHE</name>
<organism evidence="2 3">
    <name type="scientific">Lactobacillus helveticus</name>
    <name type="common">Lactobacillus suntoryeus</name>
    <dbReference type="NCBI Taxonomy" id="1587"/>
    <lineage>
        <taxon>Bacteria</taxon>
        <taxon>Bacillati</taxon>
        <taxon>Bacillota</taxon>
        <taxon>Bacilli</taxon>
        <taxon>Lactobacillales</taxon>
        <taxon>Lactobacillaceae</taxon>
        <taxon>Lactobacillus</taxon>
    </lineage>
</organism>
<feature type="transmembrane region" description="Helical" evidence="1">
    <location>
        <begin position="119"/>
        <end position="141"/>
    </location>
</feature>
<sequence>MRKTIKLVQLALTLLIGLFCAATAWMAFNNGDIMVIKKVMCIALICALICFVGSIAYLKMVLNPVKEEPESAEDHQIKVAAAYQALSILDHMTIGISIVAMIISTYLKNSNSANSQTALTISLTLFAFWLLGNITNIICLLRTSEK</sequence>
<keyword evidence="1" id="KW-0472">Membrane</keyword>
<proteinExistence type="predicted"/>
<comment type="caution">
    <text evidence="2">The sequence shown here is derived from an EMBL/GenBank/DDBJ whole genome shotgun (WGS) entry which is preliminary data.</text>
</comment>
<protein>
    <submittedName>
        <fullName evidence="2">Uncharacterized protein</fullName>
    </submittedName>
</protein>
<reference evidence="2" key="1">
    <citation type="submission" date="2020-07" db="EMBL/GenBank/DDBJ databases">
        <title>Draft genome sequence of Lactobacillus helveticus strain H-8.</title>
        <authorList>
            <person name="Endo A."/>
            <person name="Maeno S."/>
            <person name="Kido Y."/>
        </authorList>
    </citation>
    <scope>NUCLEOTIDE SEQUENCE</scope>
    <source>
        <strain evidence="2">H-8</strain>
    </source>
</reference>
<feature type="transmembrane region" description="Helical" evidence="1">
    <location>
        <begin position="34"/>
        <end position="58"/>
    </location>
</feature>
<dbReference type="EMBL" id="BLYO01000033">
    <property type="protein sequence ID" value="GFO98411.1"/>
    <property type="molecule type" value="Genomic_DNA"/>
</dbReference>
<dbReference type="RefSeq" id="WP_057731213.1">
    <property type="nucleotide sequence ID" value="NZ_BLYO01000033.1"/>
</dbReference>
<feature type="transmembrane region" description="Helical" evidence="1">
    <location>
        <begin position="7"/>
        <end position="28"/>
    </location>
</feature>
<keyword evidence="1" id="KW-1133">Transmembrane helix</keyword>
<evidence type="ECO:0000313" key="2">
    <source>
        <dbReference type="EMBL" id="GFO98411.1"/>
    </source>
</evidence>
<keyword evidence="1" id="KW-0812">Transmembrane</keyword>
<feature type="transmembrane region" description="Helical" evidence="1">
    <location>
        <begin position="79"/>
        <end position="107"/>
    </location>
</feature>
<gene>
    <name evidence="2" type="ORF">LHEH8_01670</name>
</gene>